<reference evidence="1 2" key="1">
    <citation type="submission" date="2015-09" db="EMBL/GenBank/DDBJ databases">
        <title>Aphanizomenon flos-aquae WA102.</title>
        <authorList>
            <person name="Driscoll C."/>
        </authorList>
    </citation>
    <scope>NUCLEOTIDE SEQUENCE [LARGE SCALE GENOMIC DNA]</scope>
    <source>
        <strain evidence="1">WA102</strain>
    </source>
</reference>
<evidence type="ECO:0000313" key="1">
    <source>
        <dbReference type="EMBL" id="OBQ38971.1"/>
    </source>
</evidence>
<proteinExistence type="predicted"/>
<protein>
    <submittedName>
        <fullName evidence="1">Uncharacterized protein</fullName>
    </submittedName>
</protein>
<name>A0A1B7WPC5_APHFL</name>
<evidence type="ECO:0000313" key="2">
    <source>
        <dbReference type="Proteomes" id="UP000092093"/>
    </source>
</evidence>
<dbReference type="Proteomes" id="UP000092093">
    <property type="component" value="Unassembled WGS sequence"/>
</dbReference>
<comment type="caution">
    <text evidence="1">The sequence shown here is derived from an EMBL/GenBank/DDBJ whole genome shotgun (WGS) entry which is preliminary data.</text>
</comment>
<accession>A0A1B7WPC5</accession>
<organism evidence="1 2">
    <name type="scientific">Aphanizomenon flos-aquae WA102</name>
    <dbReference type="NCBI Taxonomy" id="1710896"/>
    <lineage>
        <taxon>Bacteria</taxon>
        <taxon>Bacillati</taxon>
        <taxon>Cyanobacteriota</taxon>
        <taxon>Cyanophyceae</taxon>
        <taxon>Nostocales</taxon>
        <taxon>Aphanizomenonaceae</taxon>
        <taxon>Aphanizomenon</taxon>
    </lineage>
</organism>
<gene>
    <name evidence="1" type="ORF">AN484_23760</name>
</gene>
<dbReference type="AlphaFoldDB" id="A0A1B7WPC5"/>
<dbReference type="EMBL" id="LJOW01000210">
    <property type="protein sequence ID" value="OBQ38971.1"/>
    <property type="molecule type" value="Genomic_DNA"/>
</dbReference>
<sequence>MIFRCSGELAHAGLLDAGLGDEGGELLDLRGLEVRQRGADGSRAVADDRGAGLDDTDGVTGALIAELEVRQEEGVEQAVLRRMVVLRDGVVEIHRGLRDEVKHGGGVDRHAHGLVGRGVDFGGRQAAEVAEAVAHAAADRDHELDVAETVLVADEVRVVRGELL</sequence>